<reference evidence="3" key="2">
    <citation type="submission" date="2021-04" db="EMBL/GenBank/DDBJ databases">
        <authorList>
            <person name="Gilroy R."/>
        </authorList>
    </citation>
    <scope>NUCLEOTIDE SEQUENCE</scope>
    <source>
        <strain evidence="3">3436</strain>
    </source>
</reference>
<feature type="domain" description="AAA" evidence="1">
    <location>
        <begin position="21"/>
        <end position="150"/>
    </location>
</feature>
<name>A0A9D2F2B0_9FIRM</name>
<dbReference type="Proteomes" id="UP000824031">
    <property type="component" value="Unassembled WGS sequence"/>
</dbReference>
<dbReference type="PANTHER" id="PTHR33295:SF20">
    <property type="entry name" value="ATPASE"/>
    <property type="match status" value="1"/>
</dbReference>
<gene>
    <name evidence="3" type="ORF">H9810_04955</name>
</gene>
<sequence length="399" mass="46471">MKWIDRPQYLERLLGLQNTPDIKIITGIRRCGKSCLLRAFQQQLQQQGPAANILSIDFTDLDWEELKDYRALHRYAKEHVKEGTANYLLIDEVQLCPHFELAINSLHATGQFDIYLTGSNAFLLSGDLATLFTGRYIEIPVFPFSFAEYCRYFEQKTDIQAAFDDYALQGGLAGSYAYRSEQDRAAYIQEVYRTIVTRDLVQKYRLPDTTVLEHLSEYLMDNISNLTSPNRVSDTLTANKIITNHVTVGRYIKYLCNAFVFYDTKRYDIKGRRYLETADKYYLCDTGIRYAVLGHRNLDYGHLYENIVNIELRRRGYDVYVGKLYQKEVDFVALRGSEKLYIQVSDDISRGATFEREVSPLLAIKDAYPKMILARTRHPKYDYEGIAIWDLPQWLREKG</sequence>
<dbReference type="InterPro" id="IPR025420">
    <property type="entry name" value="DUF4143"/>
</dbReference>
<evidence type="ECO:0000259" key="2">
    <source>
        <dbReference type="Pfam" id="PF13635"/>
    </source>
</evidence>
<keyword evidence="3" id="KW-0067">ATP-binding</keyword>
<evidence type="ECO:0000313" key="3">
    <source>
        <dbReference type="EMBL" id="HIZ48048.1"/>
    </source>
</evidence>
<dbReference type="PANTHER" id="PTHR33295">
    <property type="entry name" value="ATPASE"/>
    <property type="match status" value="1"/>
</dbReference>
<evidence type="ECO:0000259" key="1">
    <source>
        <dbReference type="Pfam" id="PF13173"/>
    </source>
</evidence>
<dbReference type="InterPro" id="IPR027417">
    <property type="entry name" value="P-loop_NTPase"/>
</dbReference>
<reference evidence="3" key="1">
    <citation type="journal article" date="2021" name="PeerJ">
        <title>Extensive microbial diversity within the chicken gut microbiome revealed by metagenomics and culture.</title>
        <authorList>
            <person name="Gilroy R."/>
            <person name="Ravi A."/>
            <person name="Getino M."/>
            <person name="Pursley I."/>
            <person name="Horton D.L."/>
            <person name="Alikhan N.F."/>
            <person name="Baker D."/>
            <person name="Gharbi K."/>
            <person name="Hall N."/>
            <person name="Watson M."/>
            <person name="Adriaenssens E.M."/>
            <person name="Foster-Nyarko E."/>
            <person name="Jarju S."/>
            <person name="Secka A."/>
            <person name="Antonio M."/>
            <person name="Oren A."/>
            <person name="Chaudhuri R.R."/>
            <person name="La Ragione R."/>
            <person name="Hildebrand F."/>
            <person name="Pallen M.J."/>
        </authorList>
    </citation>
    <scope>NUCLEOTIDE SEQUENCE</scope>
    <source>
        <strain evidence="3">3436</strain>
    </source>
</reference>
<dbReference type="GO" id="GO:0005524">
    <property type="term" value="F:ATP binding"/>
    <property type="evidence" value="ECO:0007669"/>
    <property type="project" value="UniProtKB-KW"/>
</dbReference>
<comment type="caution">
    <text evidence="3">The sequence shown here is derived from an EMBL/GenBank/DDBJ whole genome shotgun (WGS) entry which is preliminary data.</text>
</comment>
<dbReference type="Pfam" id="PF13635">
    <property type="entry name" value="DUF4143"/>
    <property type="match status" value="1"/>
</dbReference>
<organism evidence="3 4">
    <name type="scientific">Candidatus Gemmiger excrementavium</name>
    <dbReference type="NCBI Taxonomy" id="2838608"/>
    <lineage>
        <taxon>Bacteria</taxon>
        <taxon>Bacillati</taxon>
        <taxon>Bacillota</taxon>
        <taxon>Clostridia</taxon>
        <taxon>Eubacteriales</taxon>
        <taxon>Gemmiger</taxon>
    </lineage>
</organism>
<dbReference type="Gene3D" id="3.40.50.300">
    <property type="entry name" value="P-loop containing nucleotide triphosphate hydrolases"/>
    <property type="match status" value="1"/>
</dbReference>
<feature type="domain" description="DUF4143" evidence="2">
    <location>
        <begin position="198"/>
        <end position="344"/>
    </location>
</feature>
<dbReference type="Pfam" id="PF13173">
    <property type="entry name" value="AAA_14"/>
    <property type="match status" value="1"/>
</dbReference>
<dbReference type="AlphaFoldDB" id="A0A9D2F2B0"/>
<dbReference type="SUPFAM" id="SSF52540">
    <property type="entry name" value="P-loop containing nucleoside triphosphate hydrolases"/>
    <property type="match status" value="1"/>
</dbReference>
<evidence type="ECO:0000313" key="4">
    <source>
        <dbReference type="Proteomes" id="UP000824031"/>
    </source>
</evidence>
<keyword evidence="3" id="KW-0547">Nucleotide-binding</keyword>
<dbReference type="EMBL" id="DXBO01000072">
    <property type="protein sequence ID" value="HIZ48048.1"/>
    <property type="molecule type" value="Genomic_DNA"/>
</dbReference>
<protein>
    <submittedName>
        <fullName evidence="3">ATP-binding protein</fullName>
    </submittedName>
</protein>
<proteinExistence type="predicted"/>
<accession>A0A9D2F2B0</accession>
<dbReference type="InterPro" id="IPR041682">
    <property type="entry name" value="AAA_14"/>
</dbReference>